<dbReference type="SUPFAM" id="SSF103473">
    <property type="entry name" value="MFS general substrate transporter"/>
    <property type="match status" value="1"/>
</dbReference>
<dbReference type="InterPro" id="IPR050189">
    <property type="entry name" value="MFS_Efflux_Transporters"/>
</dbReference>
<evidence type="ECO:0000256" key="3">
    <source>
        <dbReference type="ARBA" id="ARBA00022475"/>
    </source>
</evidence>
<evidence type="ECO:0000313" key="9">
    <source>
        <dbReference type="EMBL" id="TZE79994.1"/>
    </source>
</evidence>
<dbReference type="EMBL" id="VTPS01000041">
    <property type="protein sequence ID" value="TZE79994.1"/>
    <property type="molecule type" value="Genomic_DNA"/>
</dbReference>
<keyword evidence="2" id="KW-0813">Transport</keyword>
<evidence type="ECO:0000256" key="7">
    <source>
        <dbReference type="SAM" id="Phobius"/>
    </source>
</evidence>
<feature type="domain" description="Major facilitator superfamily (MFS) profile" evidence="8">
    <location>
        <begin position="1"/>
        <end position="367"/>
    </location>
</feature>
<feature type="transmembrane region" description="Helical" evidence="7">
    <location>
        <begin position="121"/>
        <end position="142"/>
    </location>
</feature>
<proteinExistence type="predicted"/>
<evidence type="ECO:0000256" key="4">
    <source>
        <dbReference type="ARBA" id="ARBA00022692"/>
    </source>
</evidence>
<keyword evidence="10" id="KW-1185">Reference proteome</keyword>
<dbReference type="InterPro" id="IPR020846">
    <property type="entry name" value="MFS_dom"/>
</dbReference>
<feature type="transmembrane region" description="Helical" evidence="7">
    <location>
        <begin position="227"/>
        <end position="246"/>
    </location>
</feature>
<sequence>MSIYFIAMGIGTITPAIQNIAEAFPQIDFTTILLVSTLPSLFIIPSTVLAGMLAGNKMRYKTLLIVGILLFVIAGTAPAFMNDFTAILISRAVFGIGLGIISPLGNALILKLFDGQERANMLGLSTIVMNIGGIVLQMLGAILCSINWHYAFLAHLLGIISLVIVLFMLPEPEREVQAAGEKIKMPTVIYIISLLFGIATMLNYPMLVNMSTIIITGNLGNAASAGVVLSMFTVGGMVAGAIFGKLYQYTNRFAISVGLLIVSIGAGFVYYANNLVLLTVGATLVGIGFSIVMPAVMMIIGMVVPPAGFAAASGILMAFMNLGGFVSPYYIDLLAKISGQDPVRFPIFFEMVVYGIAAAVYTLARLKAPAATAGPGA</sequence>
<dbReference type="AlphaFoldDB" id="A0A5D8Q754"/>
<comment type="subcellular location">
    <subcellularLocation>
        <location evidence="1">Cell membrane</location>
        <topology evidence="1">Multi-pass membrane protein</topology>
    </subcellularLocation>
</comment>
<keyword evidence="3" id="KW-1003">Cell membrane</keyword>
<feature type="transmembrane region" description="Helical" evidence="7">
    <location>
        <begin position="278"/>
        <end position="300"/>
    </location>
</feature>
<dbReference type="Pfam" id="PF07690">
    <property type="entry name" value="MFS_1"/>
    <property type="match status" value="2"/>
</dbReference>
<feature type="transmembrane region" description="Helical" evidence="7">
    <location>
        <begin position="87"/>
        <end position="109"/>
    </location>
</feature>
<protein>
    <submittedName>
        <fullName evidence="9">MFS transporter</fullName>
    </submittedName>
</protein>
<dbReference type="Gene3D" id="1.20.1250.20">
    <property type="entry name" value="MFS general substrate transporter like domains"/>
    <property type="match status" value="1"/>
</dbReference>
<evidence type="ECO:0000256" key="5">
    <source>
        <dbReference type="ARBA" id="ARBA00022989"/>
    </source>
</evidence>
<dbReference type="PROSITE" id="PS50850">
    <property type="entry name" value="MFS"/>
    <property type="match status" value="1"/>
</dbReference>
<feature type="transmembrane region" description="Helical" evidence="7">
    <location>
        <begin position="33"/>
        <end position="55"/>
    </location>
</feature>
<organism evidence="9 10">
    <name type="scientific">Calorimonas adulescens</name>
    <dbReference type="NCBI Taxonomy" id="2606906"/>
    <lineage>
        <taxon>Bacteria</taxon>
        <taxon>Bacillati</taxon>
        <taxon>Bacillota</taxon>
        <taxon>Clostridia</taxon>
        <taxon>Thermoanaerobacterales</taxon>
        <taxon>Thermoanaerobacteraceae</taxon>
        <taxon>Calorimonas</taxon>
    </lineage>
</organism>
<keyword evidence="5 7" id="KW-1133">Transmembrane helix</keyword>
<feature type="transmembrane region" description="Helical" evidence="7">
    <location>
        <begin position="307"/>
        <end position="331"/>
    </location>
</feature>
<feature type="transmembrane region" description="Helical" evidence="7">
    <location>
        <begin position="188"/>
        <end position="207"/>
    </location>
</feature>
<evidence type="ECO:0000259" key="8">
    <source>
        <dbReference type="PROSITE" id="PS50850"/>
    </source>
</evidence>
<dbReference type="InterPro" id="IPR036259">
    <property type="entry name" value="MFS_trans_sf"/>
</dbReference>
<keyword evidence="6 7" id="KW-0472">Membrane</keyword>
<feature type="transmembrane region" description="Helical" evidence="7">
    <location>
        <begin position="253"/>
        <end position="272"/>
    </location>
</feature>
<dbReference type="PANTHER" id="PTHR43124:SF3">
    <property type="entry name" value="CHLORAMPHENICOL EFFLUX PUMP RV0191"/>
    <property type="match status" value="1"/>
</dbReference>
<feature type="transmembrane region" description="Helical" evidence="7">
    <location>
        <begin position="62"/>
        <end position="81"/>
    </location>
</feature>
<name>A0A5D8Q754_9THEO</name>
<evidence type="ECO:0000256" key="1">
    <source>
        <dbReference type="ARBA" id="ARBA00004651"/>
    </source>
</evidence>
<dbReference type="InterPro" id="IPR011701">
    <property type="entry name" value="MFS"/>
</dbReference>
<evidence type="ECO:0000256" key="6">
    <source>
        <dbReference type="ARBA" id="ARBA00023136"/>
    </source>
</evidence>
<accession>A0A5D8Q754</accession>
<reference evidence="9 10" key="1">
    <citation type="submission" date="2019-08" db="EMBL/GenBank/DDBJ databases">
        <title>Calorimonas adulescens gen. nov., sp. nov., an anaerobic thermophilic bacterium from Sakhalin hot spring.</title>
        <authorList>
            <person name="Khomyakova M.A."/>
            <person name="Merkel A.Y."/>
            <person name="Novikov A."/>
            <person name="Bonch-Osmolovskaya E.A."/>
            <person name="Slobodkin A.I."/>
        </authorList>
    </citation>
    <scope>NUCLEOTIDE SEQUENCE [LARGE SCALE GENOMIC DNA]</scope>
    <source>
        <strain evidence="9 10">A05MB</strain>
    </source>
</reference>
<evidence type="ECO:0000256" key="2">
    <source>
        <dbReference type="ARBA" id="ARBA00022448"/>
    </source>
</evidence>
<feature type="transmembrane region" description="Helical" evidence="7">
    <location>
        <begin position="148"/>
        <end position="167"/>
    </location>
</feature>
<dbReference type="Proteomes" id="UP000322976">
    <property type="component" value="Unassembled WGS sequence"/>
</dbReference>
<gene>
    <name evidence="9" type="ORF">FWJ32_13125</name>
</gene>
<keyword evidence="4 7" id="KW-0812">Transmembrane</keyword>
<dbReference type="GO" id="GO:0022857">
    <property type="term" value="F:transmembrane transporter activity"/>
    <property type="evidence" value="ECO:0007669"/>
    <property type="project" value="InterPro"/>
</dbReference>
<evidence type="ECO:0000313" key="10">
    <source>
        <dbReference type="Proteomes" id="UP000322976"/>
    </source>
</evidence>
<comment type="caution">
    <text evidence="9">The sequence shown here is derived from an EMBL/GenBank/DDBJ whole genome shotgun (WGS) entry which is preliminary data.</text>
</comment>
<feature type="transmembrane region" description="Helical" evidence="7">
    <location>
        <begin position="343"/>
        <end position="364"/>
    </location>
</feature>
<dbReference type="GO" id="GO:0005886">
    <property type="term" value="C:plasma membrane"/>
    <property type="evidence" value="ECO:0007669"/>
    <property type="project" value="UniProtKB-SubCell"/>
</dbReference>
<dbReference type="PANTHER" id="PTHR43124">
    <property type="entry name" value="PURINE EFFLUX PUMP PBUE"/>
    <property type="match status" value="1"/>
</dbReference>